<keyword evidence="2" id="KW-1185">Reference proteome</keyword>
<proteinExistence type="predicted"/>
<evidence type="ECO:0000313" key="2">
    <source>
        <dbReference type="Proteomes" id="UP000054560"/>
    </source>
</evidence>
<protein>
    <submittedName>
        <fullName evidence="1">Uncharacterized protein</fullName>
    </submittedName>
</protein>
<accession>A0A0L0EXV5</accession>
<reference evidence="1 2" key="1">
    <citation type="submission" date="2011-02" db="EMBL/GenBank/DDBJ databases">
        <title>The Genome Sequence of Sphaeroforma arctica JP610.</title>
        <authorList>
            <consortium name="The Broad Institute Genome Sequencing Platform"/>
            <person name="Russ C."/>
            <person name="Cuomo C."/>
            <person name="Young S.K."/>
            <person name="Zeng Q."/>
            <person name="Gargeya S."/>
            <person name="Alvarado L."/>
            <person name="Berlin A."/>
            <person name="Chapman S.B."/>
            <person name="Chen Z."/>
            <person name="Freedman E."/>
            <person name="Gellesch M."/>
            <person name="Goldberg J."/>
            <person name="Griggs A."/>
            <person name="Gujja S."/>
            <person name="Heilman E."/>
            <person name="Heiman D."/>
            <person name="Howarth C."/>
            <person name="Mehta T."/>
            <person name="Neiman D."/>
            <person name="Pearson M."/>
            <person name="Roberts A."/>
            <person name="Saif S."/>
            <person name="Shea T."/>
            <person name="Shenoy N."/>
            <person name="Sisk P."/>
            <person name="Stolte C."/>
            <person name="Sykes S."/>
            <person name="White J."/>
            <person name="Yandava C."/>
            <person name="Burger G."/>
            <person name="Gray M.W."/>
            <person name="Holland P.W.H."/>
            <person name="King N."/>
            <person name="Lang F.B.F."/>
            <person name="Roger A.J."/>
            <person name="Ruiz-Trillo I."/>
            <person name="Haas B."/>
            <person name="Nusbaum C."/>
            <person name="Birren B."/>
        </authorList>
    </citation>
    <scope>NUCLEOTIDE SEQUENCE [LARGE SCALE GENOMIC DNA]</scope>
    <source>
        <strain evidence="1 2">JP610</strain>
    </source>
</reference>
<dbReference type="GeneID" id="25918684"/>
<evidence type="ECO:0000313" key="1">
    <source>
        <dbReference type="EMBL" id="KNC69312.1"/>
    </source>
</evidence>
<dbReference type="EMBL" id="KQ255902">
    <property type="protein sequence ID" value="KNC69312.1"/>
    <property type="molecule type" value="Genomic_DNA"/>
</dbReference>
<organism evidence="1 2">
    <name type="scientific">Sphaeroforma arctica JP610</name>
    <dbReference type="NCBI Taxonomy" id="667725"/>
    <lineage>
        <taxon>Eukaryota</taxon>
        <taxon>Ichthyosporea</taxon>
        <taxon>Ichthyophonida</taxon>
        <taxon>Sphaeroforma</taxon>
    </lineage>
</organism>
<feature type="non-terminal residue" evidence="1">
    <location>
        <position position="53"/>
    </location>
</feature>
<gene>
    <name evidence="1" type="ORF">SARC_18180</name>
</gene>
<dbReference type="Proteomes" id="UP000054560">
    <property type="component" value="Unassembled WGS sequence"/>
</dbReference>
<dbReference type="AlphaFoldDB" id="A0A0L0EXV5"/>
<name>A0A0L0EXV5_9EUKA</name>
<sequence>MNWAADIKEAEVSVLGIREGAKMQNIVPRKARISLCKQRLLEAFTHTLDASDV</sequence>
<dbReference type="RefSeq" id="XP_014143214.1">
    <property type="nucleotide sequence ID" value="XM_014287739.1"/>
</dbReference>